<evidence type="ECO:0000256" key="3">
    <source>
        <dbReference type="SAM" id="SignalP"/>
    </source>
</evidence>
<evidence type="ECO:0000313" key="5">
    <source>
        <dbReference type="EMBL" id="MBM6735547.1"/>
    </source>
</evidence>
<feature type="domain" description="Alginate lyase" evidence="4">
    <location>
        <begin position="64"/>
        <end position="343"/>
    </location>
</feature>
<sequence>MNKKLLLFVLSAVCVGWVSAQESYKYLSLDMKRMEDVRSTEAGRNERTGWIKRADEQLKKGPYSVTYKKVLPPSGDKHDYISMGPYWWPNPKTADGLPYVRRDGERNPERNKYSDASQLSKVIDGVFTLGNAYYYTNDERYAKKAFGLVDTFFVNPATRMNPNLKYGQFIPGICEGRGIGIIETRFMGRLLEGITLMHGAESWDKNVYEGLKRWIRDYLTWLQAHPYGIDESKAHNNHGTYYDVQCVAMNLFLGQVDEAKRLIVESTQKRLQKQVAKDGSQPYELERTNSWSYATMNLQGFILMAKMGEKIGVDLWHYTHEGQMYLKSMIDWFVPFLKKEKVWTWKQIGNAKVEAMADVLRTAAFVYGDRSYSELADNLKPIHEHIQ</sequence>
<feature type="signal peptide" evidence="3">
    <location>
        <begin position="1"/>
        <end position="20"/>
    </location>
</feature>
<reference evidence="5 6" key="1">
    <citation type="journal article" date="2021" name="Sci. Rep.">
        <title>The distribution of antibiotic resistance genes in chicken gut microbiota commensals.</title>
        <authorList>
            <person name="Juricova H."/>
            <person name="Matiasovicova J."/>
            <person name="Kubasova T."/>
            <person name="Cejkova D."/>
            <person name="Rychlik I."/>
        </authorList>
    </citation>
    <scope>NUCLEOTIDE SEQUENCE [LARGE SCALE GENOMIC DNA]</scope>
    <source>
        <strain evidence="5 6">An772</strain>
    </source>
</reference>
<evidence type="ECO:0000256" key="2">
    <source>
        <dbReference type="ARBA" id="ARBA00023239"/>
    </source>
</evidence>
<comment type="caution">
    <text evidence="5">The sequence shown here is derived from an EMBL/GenBank/DDBJ whole genome shotgun (WGS) entry which is preliminary data.</text>
</comment>
<keyword evidence="2 5" id="KW-0456">Lyase</keyword>
<evidence type="ECO:0000313" key="6">
    <source>
        <dbReference type="Proteomes" id="UP000766986"/>
    </source>
</evidence>
<dbReference type="EMBL" id="JACLYZ010000021">
    <property type="protein sequence ID" value="MBM6735547.1"/>
    <property type="molecule type" value="Genomic_DNA"/>
</dbReference>
<feature type="chain" id="PRO_5047093275" evidence="3">
    <location>
        <begin position="21"/>
        <end position="387"/>
    </location>
</feature>
<dbReference type="InterPro" id="IPR008929">
    <property type="entry name" value="Chondroitin_lyas"/>
</dbReference>
<keyword evidence="6" id="KW-1185">Reference proteome</keyword>
<accession>A0ABS2E1M5</accession>
<keyword evidence="1 3" id="KW-0732">Signal</keyword>
<dbReference type="RefSeq" id="WP_205095744.1">
    <property type="nucleotide sequence ID" value="NZ_JACLYZ010000021.1"/>
</dbReference>
<gene>
    <name evidence="5" type="ORF">H7U35_09990</name>
</gene>
<name>A0ABS2E1M5_9BACT</name>
<protein>
    <submittedName>
        <fullName evidence="5">Alginate lyase family protein</fullName>
    </submittedName>
</protein>
<dbReference type="Pfam" id="PF05426">
    <property type="entry name" value="Alginate_lyase"/>
    <property type="match status" value="1"/>
</dbReference>
<evidence type="ECO:0000259" key="4">
    <source>
        <dbReference type="Pfam" id="PF05426"/>
    </source>
</evidence>
<organism evidence="5 6">
    <name type="scientific">Mediterranea massiliensis</name>
    <dbReference type="NCBI Taxonomy" id="1841865"/>
    <lineage>
        <taxon>Bacteria</taxon>
        <taxon>Pseudomonadati</taxon>
        <taxon>Bacteroidota</taxon>
        <taxon>Bacteroidia</taxon>
        <taxon>Bacteroidales</taxon>
        <taxon>Bacteroidaceae</taxon>
        <taxon>Mediterranea</taxon>
    </lineage>
</organism>
<dbReference type="GO" id="GO:0016829">
    <property type="term" value="F:lyase activity"/>
    <property type="evidence" value="ECO:0007669"/>
    <property type="project" value="UniProtKB-KW"/>
</dbReference>
<dbReference type="SUPFAM" id="SSF48230">
    <property type="entry name" value="Chondroitin AC/alginate lyase"/>
    <property type="match status" value="1"/>
</dbReference>
<dbReference type="InterPro" id="IPR008397">
    <property type="entry name" value="Alginate_lyase_dom"/>
</dbReference>
<dbReference type="Gene3D" id="1.50.10.100">
    <property type="entry name" value="Chondroitin AC/alginate lyase"/>
    <property type="match status" value="1"/>
</dbReference>
<proteinExistence type="predicted"/>
<dbReference type="Proteomes" id="UP000766986">
    <property type="component" value="Unassembled WGS sequence"/>
</dbReference>
<evidence type="ECO:0000256" key="1">
    <source>
        <dbReference type="ARBA" id="ARBA00022729"/>
    </source>
</evidence>